<name>J3PIN7_GAET3</name>
<feature type="transmembrane region" description="Helical" evidence="1">
    <location>
        <begin position="310"/>
        <end position="330"/>
    </location>
</feature>
<keyword evidence="1" id="KW-1133">Transmembrane helix</keyword>
<dbReference type="OrthoDB" id="6509908at2759"/>
<dbReference type="HOGENOM" id="CLU_674457_0_0_1"/>
<organism evidence="2">
    <name type="scientific">Gaeumannomyces tritici (strain R3-111a-1)</name>
    <name type="common">Wheat and barley take-all root rot fungus</name>
    <name type="synonym">Gaeumannomyces graminis var. tritici</name>
    <dbReference type="NCBI Taxonomy" id="644352"/>
    <lineage>
        <taxon>Eukaryota</taxon>
        <taxon>Fungi</taxon>
        <taxon>Dikarya</taxon>
        <taxon>Ascomycota</taxon>
        <taxon>Pezizomycotina</taxon>
        <taxon>Sordariomycetes</taxon>
        <taxon>Sordariomycetidae</taxon>
        <taxon>Magnaporthales</taxon>
        <taxon>Magnaporthaceae</taxon>
        <taxon>Gaeumannomyces</taxon>
    </lineage>
</organism>
<evidence type="ECO:0000313" key="3">
    <source>
        <dbReference type="EnsemblFungi" id="EJT69098"/>
    </source>
</evidence>
<evidence type="ECO:0008006" key="5">
    <source>
        <dbReference type="Google" id="ProtNLM"/>
    </source>
</evidence>
<evidence type="ECO:0000256" key="1">
    <source>
        <dbReference type="SAM" id="Phobius"/>
    </source>
</evidence>
<reference evidence="4" key="1">
    <citation type="submission" date="2010-07" db="EMBL/GenBank/DDBJ databases">
        <title>The genome sequence of Gaeumannomyces graminis var. tritici strain R3-111a-1.</title>
        <authorList>
            <consortium name="The Broad Institute Genome Sequencing Platform"/>
            <person name="Ma L.-J."/>
            <person name="Dead R."/>
            <person name="Young S."/>
            <person name="Zeng Q."/>
            <person name="Koehrsen M."/>
            <person name="Alvarado L."/>
            <person name="Berlin A."/>
            <person name="Chapman S.B."/>
            <person name="Chen Z."/>
            <person name="Freedman E."/>
            <person name="Gellesch M."/>
            <person name="Goldberg J."/>
            <person name="Griggs A."/>
            <person name="Gujja S."/>
            <person name="Heilman E.R."/>
            <person name="Heiman D."/>
            <person name="Hepburn T."/>
            <person name="Howarth C."/>
            <person name="Jen D."/>
            <person name="Larson L."/>
            <person name="Mehta T."/>
            <person name="Neiman D."/>
            <person name="Pearson M."/>
            <person name="Roberts A."/>
            <person name="Saif S."/>
            <person name="Shea T."/>
            <person name="Shenoy N."/>
            <person name="Sisk P."/>
            <person name="Stolte C."/>
            <person name="Sykes S."/>
            <person name="Walk T."/>
            <person name="White J."/>
            <person name="Yandava C."/>
            <person name="Haas B."/>
            <person name="Nusbaum C."/>
            <person name="Birren B."/>
        </authorList>
    </citation>
    <scope>NUCLEOTIDE SEQUENCE [LARGE SCALE GENOMIC DNA]</scope>
    <source>
        <strain evidence="4">R3-111a-1</strain>
    </source>
</reference>
<dbReference type="VEuPathDB" id="FungiDB:GGTG_13366"/>
<dbReference type="InterPro" id="IPR036259">
    <property type="entry name" value="MFS_trans_sf"/>
</dbReference>
<dbReference type="InterPro" id="IPR050327">
    <property type="entry name" value="Proton-linked_MCT"/>
</dbReference>
<sequence length="408" mass="42549">MNAYSHDPSPLENHATATGYKLSAVRNLFLELTVYGAPDCYYDVSGTLPTALMQDQASGRQNIPSTCRSWTPWPPRASAWTPRAPVIIQRESFLRALLVPRTNLRKWAKKAKKPGAGLPPVSEAAAEAAAAPGVDDIRNRGLKAWLQTYYEANLLRDSTPAVISWIGSIQGALLLGGGGLAGPLFNAGYFRALISTGTPAAGLHLVGDVLRRRGGDTHAGQAAADAVALRPKASFSSCRSSYALGHGMAHTRDLALNLIAILNGASVLGRLAPSLVTPRIGPLNTMTGVAAMAGAVAFGRTGVKGVAGNVAFAILYGFSSGGIVPLPAVVSTPITEDMSFFGARMGTSSLFNAAGSLCGPPIAGAILRAQDSEYLGLQLFAAVAISRTFLCLWGVRVARIGPGLVFKV</sequence>
<dbReference type="AlphaFoldDB" id="J3PIN7"/>
<feature type="transmembrane region" description="Helical" evidence="1">
    <location>
        <begin position="350"/>
        <end position="367"/>
    </location>
</feature>
<dbReference type="SUPFAM" id="SSF103473">
    <property type="entry name" value="MFS general substrate transporter"/>
    <property type="match status" value="1"/>
</dbReference>
<feature type="transmembrane region" description="Helical" evidence="1">
    <location>
        <begin position="374"/>
        <end position="395"/>
    </location>
</feature>
<dbReference type="PANTHER" id="PTHR11360">
    <property type="entry name" value="MONOCARBOXYLATE TRANSPORTER"/>
    <property type="match status" value="1"/>
</dbReference>
<reference evidence="3" key="4">
    <citation type="journal article" date="2015" name="G3 (Bethesda)">
        <title>Genome sequences of three phytopathogenic species of the Magnaporthaceae family of fungi.</title>
        <authorList>
            <person name="Okagaki L.H."/>
            <person name="Nunes C.C."/>
            <person name="Sailsbery J."/>
            <person name="Clay B."/>
            <person name="Brown D."/>
            <person name="John T."/>
            <person name="Oh Y."/>
            <person name="Young N."/>
            <person name="Fitzgerald M."/>
            <person name="Haas B.J."/>
            <person name="Zeng Q."/>
            <person name="Young S."/>
            <person name="Adiconis X."/>
            <person name="Fan L."/>
            <person name="Levin J.Z."/>
            <person name="Mitchell T.K."/>
            <person name="Okubara P.A."/>
            <person name="Farman M.L."/>
            <person name="Kohn L.M."/>
            <person name="Birren B."/>
            <person name="Ma L.-J."/>
            <person name="Dean R.A."/>
        </authorList>
    </citation>
    <scope>NUCLEOTIDE SEQUENCE</scope>
    <source>
        <strain evidence="3">R3-111a-1</strain>
    </source>
</reference>
<keyword evidence="4" id="KW-1185">Reference proteome</keyword>
<evidence type="ECO:0000313" key="4">
    <source>
        <dbReference type="Proteomes" id="UP000006039"/>
    </source>
</evidence>
<keyword evidence="1" id="KW-0812">Transmembrane</keyword>
<dbReference type="PANTHER" id="PTHR11360:SF234">
    <property type="entry name" value="MFS-TYPE TRANSPORTER DBAD-RELATED"/>
    <property type="match status" value="1"/>
</dbReference>
<gene>
    <name evidence="3" type="primary">20353824</name>
    <name evidence="2" type="ORF">GGTG_13366</name>
</gene>
<accession>J3PIN7</accession>
<dbReference type="eggNOG" id="KOG2504">
    <property type="taxonomic scope" value="Eukaryota"/>
</dbReference>
<dbReference type="EMBL" id="GL385406">
    <property type="protein sequence ID" value="EJT69098.1"/>
    <property type="molecule type" value="Genomic_DNA"/>
</dbReference>
<dbReference type="GeneID" id="20353824"/>
<dbReference type="Proteomes" id="UP000006039">
    <property type="component" value="Unassembled WGS sequence"/>
</dbReference>
<protein>
    <recommendedName>
        <fullName evidence="5">Major facilitator superfamily (MFS) profile domain-containing protein</fullName>
    </recommendedName>
</protein>
<proteinExistence type="predicted"/>
<evidence type="ECO:0000313" key="2">
    <source>
        <dbReference type="EMBL" id="EJT69098.1"/>
    </source>
</evidence>
<dbReference type="RefSeq" id="XP_009229536.1">
    <property type="nucleotide sequence ID" value="XM_009231272.1"/>
</dbReference>
<dbReference type="EnsemblFungi" id="EJT69098">
    <property type="protein sequence ID" value="EJT69098"/>
    <property type="gene ID" value="GGTG_13366"/>
</dbReference>
<keyword evidence="1" id="KW-0472">Membrane</keyword>
<feature type="transmembrane region" description="Helical" evidence="1">
    <location>
        <begin position="279"/>
        <end position="298"/>
    </location>
</feature>
<reference evidence="2" key="3">
    <citation type="submission" date="2010-09" db="EMBL/GenBank/DDBJ databases">
        <title>Annotation of Gaeumannomyces graminis var. tritici R3-111a-1.</title>
        <authorList>
            <consortium name="The Broad Institute Genome Sequencing Platform"/>
            <person name="Ma L.-J."/>
            <person name="Dead R."/>
            <person name="Young S.K."/>
            <person name="Zeng Q."/>
            <person name="Gargeya S."/>
            <person name="Fitzgerald M."/>
            <person name="Haas B."/>
            <person name="Abouelleil A."/>
            <person name="Alvarado L."/>
            <person name="Arachchi H.M."/>
            <person name="Berlin A."/>
            <person name="Brown A."/>
            <person name="Chapman S.B."/>
            <person name="Chen Z."/>
            <person name="Dunbar C."/>
            <person name="Freedman E."/>
            <person name="Gearin G."/>
            <person name="Gellesch M."/>
            <person name="Goldberg J."/>
            <person name="Griggs A."/>
            <person name="Gujja S."/>
            <person name="Heiman D."/>
            <person name="Howarth C."/>
            <person name="Larson L."/>
            <person name="Lui A."/>
            <person name="MacDonald P.J.P."/>
            <person name="Mehta T."/>
            <person name="Montmayeur A."/>
            <person name="Murphy C."/>
            <person name="Neiman D."/>
            <person name="Pearson M."/>
            <person name="Priest M."/>
            <person name="Roberts A."/>
            <person name="Saif S."/>
            <person name="Shea T."/>
            <person name="Shenoy N."/>
            <person name="Sisk P."/>
            <person name="Stolte C."/>
            <person name="Sykes S."/>
            <person name="Yandava C."/>
            <person name="Wortman J."/>
            <person name="Nusbaum C."/>
            <person name="Birren B."/>
        </authorList>
    </citation>
    <scope>NUCLEOTIDE SEQUENCE</scope>
    <source>
        <strain evidence="2">R3-111a-1</strain>
    </source>
</reference>
<reference evidence="2" key="2">
    <citation type="submission" date="2010-07" db="EMBL/GenBank/DDBJ databases">
        <authorList>
            <consortium name="The Broad Institute Genome Sequencing Platform"/>
            <consortium name="Broad Institute Genome Sequencing Center for Infectious Disease"/>
            <person name="Ma L.-J."/>
            <person name="Dead R."/>
            <person name="Young S."/>
            <person name="Zeng Q."/>
            <person name="Koehrsen M."/>
            <person name="Alvarado L."/>
            <person name="Berlin A."/>
            <person name="Chapman S.B."/>
            <person name="Chen Z."/>
            <person name="Freedman E."/>
            <person name="Gellesch M."/>
            <person name="Goldberg J."/>
            <person name="Griggs A."/>
            <person name="Gujja S."/>
            <person name="Heilman E.R."/>
            <person name="Heiman D."/>
            <person name="Hepburn T."/>
            <person name="Howarth C."/>
            <person name="Jen D."/>
            <person name="Larson L."/>
            <person name="Mehta T."/>
            <person name="Neiman D."/>
            <person name="Pearson M."/>
            <person name="Roberts A."/>
            <person name="Saif S."/>
            <person name="Shea T."/>
            <person name="Shenoy N."/>
            <person name="Sisk P."/>
            <person name="Stolte C."/>
            <person name="Sykes S."/>
            <person name="Walk T."/>
            <person name="White J."/>
            <person name="Yandava C."/>
            <person name="Haas B."/>
            <person name="Nusbaum C."/>
            <person name="Birren B."/>
        </authorList>
    </citation>
    <scope>NUCLEOTIDE SEQUENCE</scope>
    <source>
        <strain evidence="2">R3-111a-1</strain>
    </source>
</reference>
<reference evidence="3" key="5">
    <citation type="submission" date="2018-04" db="UniProtKB">
        <authorList>
            <consortium name="EnsemblFungi"/>
        </authorList>
    </citation>
    <scope>IDENTIFICATION</scope>
    <source>
        <strain evidence="3">R3-111a-1</strain>
    </source>
</reference>